<proteinExistence type="predicted"/>
<feature type="non-terminal residue" evidence="2">
    <location>
        <position position="1"/>
    </location>
</feature>
<keyword evidence="3" id="KW-1185">Reference proteome</keyword>
<dbReference type="GO" id="GO:0016020">
    <property type="term" value="C:membrane"/>
    <property type="evidence" value="ECO:0007669"/>
    <property type="project" value="TreeGrafter"/>
</dbReference>
<feature type="transmembrane region" description="Helical" evidence="1">
    <location>
        <begin position="9"/>
        <end position="27"/>
    </location>
</feature>
<sequence length="164" mass="18716">MAWTGYQRFLALMMVVTGSINTLSTKWADNIKSKGSDGQVRTFEHPFLQASTMFLGEMLCLLTFKILVWINRNRETGHALTNGNQNFNPFLLLPAAMFDLIGTSIMYIGLTLTYASSFQMFRGSIIVFVAVLSMTFLDRRLIRREWIGICKYTSILAYTAFILR</sequence>
<accession>A0A8S4GI42</accession>
<reference evidence="2" key="1">
    <citation type="submission" date="2020-11" db="EMBL/GenBank/DDBJ databases">
        <authorList>
            <person name="Whiteford S."/>
        </authorList>
    </citation>
    <scope>NUCLEOTIDE SEQUENCE</scope>
</reference>
<keyword evidence="1" id="KW-0472">Membrane</keyword>
<dbReference type="EMBL" id="CAJHNJ030000714">
    <property type="protein sequence ID" value="CAG9138668.1"/>
    <property type="molecule type" value="Genomic_DNA"/>
</dbReference>
<keyword evidence="1" id="KW-1133">Transmembrane helix</keyword>
<organism evidence="2 3">
    <name type="scientific">Plutella xylostella</name>
    <name type="common">Diamondback moth</name>
    <name type="synonym">Plutella maculipennis</name>
    <dbReference type="NCBI Taxonomy" id="51655"/>
    <lineage>
        <taxon>Eukaryota</taxon>
        <taxon>Metazoa</taxon>
        <taxon>Ecdysozoa</taxon>
        <taxon>Arthropoda</taxon>
        <taxon>Hexapoda</taxon>
        <taxon>Insecta</taxon>
        <taxon>Pterygota</taxon>
        <taxon>Neoptera</taxon>
        <taxon>Endopterygota</taxon>
        <taxon>Lepidoptera</taxon>
        <taxon>Glossata</taxon>
        <taxon>Ditrysia</taxon>
        <taxon>Yponomeutoidea</taxon>
        <taxon>Plutellidae</taxon>
        <taxon>Plutella</taxon>
    </lineage>
</organism>
<dbReference type="AlphaFoldDB" id="A0A8S4GI42"/>
<dbReference type="PANTHER" id="PTHR13146">
    <property type="match status" value="1"/>
</dbReference>
<keyword evidence="1" id="KW-0812">Transmembrane</keyword>
<feature type="transmembrane region" description="Helical" evidence="1">
    <location>
        <begin position="47"/>
        <end position="70"/>
    </location>
</feature>
<gene>
    <name evidence="2" type="ORF">PLXY2_LOCUS16924</name>
</gene>
<dbReference type="PANTHER" id="PTHR13146:SF0">
    <property type="entry name" value="SOLUTE CARRIER FAMILY 35 MEMBER F6"/>
    <property type="match status" value="1"/>
</dbReference>
<feature type="transmembrane region" description="Helical" evidence="1">
    <location>
        <begin position="90"/>
        <end position="114"/>
    </location>
</feature>
<comment type="caution">
    <text evidence="2">The sequence shown here is derived from an EMBL/GenBank/DDBJ whole genome shotgun (WGS) entry which is preliminary data.</text>
</comment>
<name>A0A8S4GI42_PLUXY</name>
<feature type="transmembrane region" description="Helical" evidence="1">
    <location>
        <begin position="120"/>
        <end position="137"/>
    </location>
</feature>
<evidence type="ECO:0000313" key="2">
    <source>
        <dbReference type="EMBL" id="CAG9138668.1"/>
    </source>
</evidence>
<evidence type="ECO:0000313" key="3">
    <source>
        <dbReference type="Proteomes" id="UP000653454"/>
    </source>
</evidence>
<evidence type="ECO:0000256" key="1">
    <source>
        <dbReference type="SAM" id="Phobius"/>
    </source>
</evidence>
<dbReference type="Proteomes" id="UP000653454">
    <property type="component" value="Unassembled WGS sequence"/>
</dbReference>
<protein>
    <submittedName>
        <fullName evidence="2">(diamondback moth) hypothetical protein</fullName>
    </submittedName>
</protein>
<dbReference type="SUPFAM" id="SSF103481">
    <property type="entry name" value="Multidrug resistance efflux transporter EmrE"/>
    <property type="match status" value="1"/>
</dbReference>
<dbReference type="InterPro" id="IPR037185">
    <property type="entry name" value="EmrE-like"/>
</dbReference>